<dbReference type="CDD" id="cd09272">
    <property type="entry name" value="RNase_HI_RT_Ty1"/>
    <property type="match status" value="1"/>
</dbReference>
<accession>A0ABQ5CJB3</accession>
<keyword evidence="3" id="KW-1185">Reference proteome</keyword>
<gene>
    <name evidence="2" type="ORF">Tco_0906482</name>
</gene>
<dbReference type="SUPFAM" id="SSF56672">
    <property type="entry name" value="DNA/RNA polymerases"/>
    <property type="match status" value="1"/>
</dbReference>
<evidence type="ECO:0000313" key="2">
    <source>
        <dbReference type="EMBL" id="GJT26207.1"/>
    </source>
</evidence>
<sequence length="611" mass="69442">MNNSVTIAYRFEITLQLCLFDGSKPKNNDELQPRLSNFFKNFDSNGGDDLCYQGGLDQRVWNLVDTAYRDTGYDVSGFLREYNIKDFSEDELEEDDDVVEEEELGVVYFDKFPFSIPNKSQMPMWRKKLRLLIRNGANLMISSRCGSLDPFVILFKNKSLPRLDPTWHMDAGASSDLNFNASNLSTIFNNRLFSSVHVDDEFEAFGFLVKNFLTRHILLRCDSSSDLYPVTKPSTTLTAFLSTIASTWHQRLGRPDTLKDPQWSNVMYDEYNVLVKNGTCILVPRPTGVNMVQSMWLFKHKFHANGTLSRYKARLVANGSSQKLGIDVDETFSPVVKPATIRTVLNDTILTASSTILLQQLIRSLHSEFDMTNLGALNYFLGVSAIHHPTVLYLSQRQYASQLLERAHMANFLQVASGTLLSQNQTCHTQFSETLDYGLHLYSSFTTSFVGYTNVDWVGCPSTRQFTFGYYVFMGDNLLSWSSKRQHTLSRSSAKAEYQGITIIVAETAWIRNLLRELHSSLSSATLVYCDNVSAIYLSVNHVQHQWTKHIEIDIHFVRDIVTAGQVRVLHVPSRYQFADIFTKGLPSASFEEFRSILSVRHPLAQTAGAY</sequence>
<evidence type="ECO:0000313" key="3">
    <source>
        <dbReference type="Proteomes" id="UP001151760"/>
    </source>
</evidence>
<dbReference type="Proteomes" id="UP001151760">
    <property type="component" value="Unassembled WGS sequence"/>
</dbReference>
<reference evidence="2" key="2">
    <citation type="submission" date="2022-01" db="EMBL/GenBank/DDBJ databases">
        <authorList>
            <person name="Yamashiro T."/>
            <person name="Shiraishi A."/>
            <person name="Satake H."/>
            <person name="Nakayama K."/>
        </authorList>
    </citation>
    <scope>NUCLEOTIDE SEQUENCE</scope>
</reference>
<dbReference type="InterPro" id="IPR013103">
    <property type="entry name" value="RVT_2"/>
</dbReference>
<name>A0ABQ5CJB3_9ASTR</name>
<dbReference type="EMBL" id="BQNB010014273">
    <property type="protein sequence ID" value="GJT26207.1"/>
    <property type="molecule type" value="Genomic_DNA"/>
</dbReference>
<comment type="caution">
    <text evidence="2">The sequence shown here is derived from an EMBL/GenBank/DDBJ whole genome shotgun (WGS) entry which is preliminary data.</text>
</comment>
<organism evidence="2 3">
    <name type="scientific">Tanacetum coccineum</name>
    <dbReference type="NCBI Taxonomy" id="301880"/>
    <lineage>
        <taxon>Eukaryota</taxon>
        <taxon>Viridiplantae</taxon>
        <taxon>Streptophyta</taxon>
        <taxon>Embryophyta</taxon>
        <taxon>Tracheophyta</taxon>
        <taxon>Spermatophyta</taxon>
        <taxon>Magnoliopsida</taxon>
        <taxon>eudicotyledons</taxon>
        <taxon>Gunneridae</taxon>
        <taxon>Pentapetalae</taxon>
        <taxon>asterids</taxon>
        <taxon>campanulids</taxon>
        <taxon>Asterales</taxon>
        <taxon>Asteraceae</taxon>
        <taxon>Asteroideae</taxon>
        <taxon>Anthemideae</taxon>
        <taxon>Anthemidinae</taxon>
        <taxon>Tanacetum</taxon>
    </lineage>
</organism>
<dbReference type="Pfam" id="PF07727">
    <property type="entry name" value="RVT_2"/>
    <property type="match status" value="1"/>
</dbReference>
<evidence type="ECO:0000259" key="1">
    <source>
        <dbReference type="Pfam" id="PF07727"/>
    </source>
</evidence>
<proteinExistence type="predicted"/>
<dbReference type="InterPro" id="IPR043502">
    <property type="entry name" value="DNA/RNA_pol_sf"/>
</dbReference>
<dbReference type="PANTHER" id="PTHR11439">
    <property type="entry name" value="GAG-POL-RELATED RETROTRANSPOSON"/>
    <property type="match status" value="1"/>
</dbReference>
<protein>
    <submittedName>
        <fullName evidence="2">Ribonuclease H-like domain-containing protein</fullName>
    </submittedName>
</protein>
<dbReference type="PANTHER" id="PTHR11439:SF524">
    <property type="entry name" value="RNA-DIRECTED DNA POLYMERASE, PROTEIN KINASE RLK-PELLE-DLSV FAMILY"/>
    <property type="match status" value="1"/>
</dbReference>
<feature type="domain" description="Reverse transcriptase Ty1/copia-type" evidence="1">
    <location>
        <begin position="279"/>
        <end position="344"/>
    </location>
</feature>
<reference evidence="2" key="1">
    <citation type="journal article" date="2022" name="Int. J. Mol. Sci.">
        <title>Draft Genome of Tanacetum Coccineum: Genomic Comparison of Closely Related Tanacetum-Family Plants.</title>
        <authorList>
            <person name="Yamashiro T."/>
            <person name="Shiraishi A."/>
            <person name="Nakayama K."/>
            <person name="Satake H."/>
        </authorList>
    </citation>
    <scope>NUCLEOTIDE SEQUENCE</scope>
</reference>